<evidence type="ECO:0000313" key="11">
    <source>
        <dbReference type="Proteomes" id="UP000666915"/>
    </source>
</evidence>
<dbReference type="PANTHER" id="PTHR38686:SF1">
    <property type="entry name" value="APOLIPOPROTEIN N-ACYLTRANSFERASE"/>
    <property type="match status" value="1"/>
</dbReference>
<name>A0ABS3RDU8_9ACTN</name>
<keyword evidence="7" id="KW-0012">Acyltransferase</keyword>
<evidence type="ECO:0000256" key="1">
    <source>
        <dbReference type="ARBA" id="ARBA00004651"/>
    </source>
</evidence>
<keyword evidence="6 8" id="KW-0472">Membrane</keyword>
<evidence type="ECO:0000256" key="8">
    <source>
        <dbReference type="SAM" id="Phobius"/>
    </source>
</evidence>
<dbReference type="Pfam" id="PF20154">
    <property type="entry name" value="LNT_N"/>
    <property type="match status" value="1"/>
</dbReference>
<feature type="transmembrane region" description="Helical" evidence="8">
    <location>
        <begin position="92"/>
        <end position="113"/>
    </location>
</feature>
<gene>
    <name evidence="10" type="ORF">J4557_43470</name>
</gene>
<evidence type="ECO:0000313" key="10">
    <source>
        <dbReference type="EMBL" id="MBO2444401.1"/>
    </source>
</evidence>
<evidence type="ECO:0000256" key="7">
    <source>
        <dbReference type="ARBA" id="ARBA00023315"/>
    </source>
</evidence>
<proteinExistence type="predicted"/>
<evidence type="ECO:0000256" key="4">
    <source>
        <dbReference type="ARBA" id="ARBA00022692"/>
    </source>
</evidence>
<dbReference type="Proteomes" id="UP000666915">
    <property type="component" value="Unassembled WGS sequence"/>
</dbReference>
<dbReference type="Pfam" id="PF00795">
    <property type="entry name" value="CN_hydrolase"/>
    <property type="match status" value="1"/>
</dbReference>
<feature type="transmembrane region" description="Helical" evidence="8">
    <location>
        <begin position="125"/>
        <end position="147"/>
    </location>
</feature>
<dbReference type="Gene3D" id="3.60.110.10">
    <property type="entry name" value="Carbon-nitrogen hydrolase"/>
    <property type="match status" value="1"/>
</dbReference>
<dbReference type="InterPro" id="IPR045378">
    <property type="entry name" value="LNT_N"/>
</dbReference>
<feature type="domain" description="CN hydrolase" evidence="9">
    <location>
        <begin position="257"/>
        <end position="474"/>
    </location>
</feature>
<reference evidence="10 11" key="1">
    <citation type="submission" date="2021-03" db="EMBL/GenBank/DDBJ databases">
        <authorList>
            <person name="Kanchanasin P."/>
            <person name="Saeng-In P."/>
            <person name="Phongsopitanun W."/>
            <person name="Yuki M."/>
            <person name="Kudo T."/>
            <person name="Ohkuma M."/>
            <person name="Tanasupawat S."/>
        </authorList>
    </citation>
    <scope>NUCLEOTIDE SEQUENCE [LARGE SCALE GENOMIC DNA]</scope>
    <source>
        <strain evidence="10 11">L46</strain>
    </source>
</reference>
<organism evidence="10 11">
    <name type="scientific">Actinomadura nitritigenes</name>
    <dbReference type="NCBI Taxonomy" id="134602"/>
    <lineage>
        <taxon>Bacteria</taxon>
        <taxon>Bacillati</taxon>
        <taxon>Actinomycetota</taxon>
        <taxon>Actinomycetes</taxon>
        <taxon>Streptosporangiales</taxon>
        <taxon>Thermomonosporaceae</taxon>
        <taxon>Actinomadura</taxon>
    </lineage>
</organism>
<sequence>MGIPLLENRTSPAGARPAERARRRRYALLAAGTAAMLFAVGGRWDVPLAAWLFPVLLLRFTRTTGPWAGTLWIWAAHIAAAAFWVYESALGSGPVVLAGAAALSAVQAVPFLLDRLLSARLGRWTAPLVFPAAVAATEFLITLLSPFGTAYGSLAVTQHGDLPLLQVTSVTGCYGIGFLIAWSAAAVNGFWQEPSRPSARPAAACAAVLAAVALAGGARLALLPHDGRTVRIAGVSPARTVAAAGRAALARIPGGRQGIAAAPPAAVDPATTAAQDDLLAATRREATAGARIVVWPENAVPAQAAREPAVIAAARAEARRSRVYLDIGIAVYDTTGPAFGRDETVLLGPDGAVLWTYQKAHPIPGSETYKPGDGRVPVVATPYGRIANVICYDADFPAMMRVRADIMLVPSHDWREYGRPHTDKAGLRAVEGGYALVRQDADGVSAAFDGRGRVLATADSFGADRQTLVADVPVRGATTPYDRIGDLFAWLCLATVPLLAALATARSRRR</sequence>
<evidence type="ECO:0000256" key="6">
    <source>
        <dbReference type="ARBA" id="ARBA00023136"/>
    </source>
</evidence>
<evidence type="ECO:0000256" key="3">
    <source>
        <dbReference type="ARBA" id="ARBA00022679"/>
    </source>
</evidence>
<feature type="transmembrane region" description="Helical" evidence="8">
    <location>
        <begin position="167"/>
        <end position="191"/>
    </location>
</feature>
<keyword evidence="5 8" id="KW-1133">Transmembrane helix</keyword>
<dbReference type="SUPFAM" id="SSF56317">
    <property type="entry name" value="Carbon-nitrogen hydrolase"/>
    <property type="match status" value="1"/>
</dbReference>
<evidence type="ECO:0000259" key="9">
    <source>
        <dbReference type="PROSITE" id="PS50263"/>
    </source>
</evidence>
<comment type="caution">
    <text evidence="10">The sequence shown here is derived from an EMBL/GenBank/DDBJ whole genome shotgun (WGS) entry which is preliminary data.</text>
</comment>
<protein>
    <submittedName>
        <fullName evidence="10">Nitrilase</fullName>
    </submittedName>
</protein>
<keyword evidence="11" id="KW-1185">Reference proteome</keyword>
<keyword evidence="3" id="KW-0808">Transferase</keyword>
<dbReference type="InterPro" id="IPR036526">
    <property type="entry name" value="C-N_Hydrolase_sf"/>
</dbReference>
<keyword evidence="2" id="KW-1003">Cell membrane</keyword>
<dbReference type="RefSeq" id="WP_208272790.1">
    <property type="nucleotide sequence ID" value="NZ_BAAAGM010000102.1"/>
</dbReference>
<dbReference type="InterPro" id="IPR004563">
    <property type="entry name" value="Apolipo_AcylTrfase"/>
</dbReference>
<dbReference type="PROSITE" id="PS50263">
    <property type="entry name" value="CN_HYDROLASE"/>
    <property type="match status" value="1"/>
</dbReference>
<dbReference type="EMBL" id="JAGEOK010000045">
    <property type="protein sequence ID" value="MBO2444401.1"/>
    <property type="molecule type" value="Genomic_DNA"/>
</dbReference>
<feature type="transmembrane region" description="Helical" evidence="8">
    <location>
        <begin position="203"/>
        <end position="222"/>
    </location>
</feature>
<evidence type="ECO:0000256" key="5">
    <source>
        <dbReference type="ARBA" id="ARBA00022989"/>
    </source>
</evidence>
<evidence type="ECO:0000256" key="2">
    <source>
        <dbReference type="ARBA" id="ARBA00022475"/>
    </source>
</evidence>
<feature type="transmembrane region" description="Helical" evidence="8">
    <location>
        <begin position="26"/>
        <end position="46"/>
    </location>
</feature>
<accession>A0ABS3RDU8</accession>
<keyword evidence="4 8" id="KW-0812">Transmembrane</keyword>
<comment type="subcellular location">
    <subcellularLocation>
        <location evidence="1">Cell membrane</location>
        <topology evidence="1">Multi-pass membrane protein</topology>
    </subcellularLocation>
</comment>
<dbReference type="InterPro" id="IPR003010">
    <property type="entry name" value="C-N_Hydrolase"/>
</dbReference>
<feature type="transmembrane region" description="Helical" evidence="8">
    <location>
        <begin position="67"/>
        <end position="86"/>
    </location>
</feature>
<dbReference type="PANTHER" id="PTHR38686">
    <property type="entry name" value="APOLIPOPROTEIN N-ACYLTRANSFERASE"/>
    <property type="match status" value="1"/>
</dbReference>